<evidence type="ECO:0000313" key="13">
    <source>
        <dbReference type="EMBL" id="KCZ58527.1"/>
    </source>
</evidence>
<dbReference type="Gene3D" id="3.30.9.10">
    <property type="entry name" value="D-Amino Acid Oxidase, subunit A, domain 2"/>
    <property type="match status" value="1"/>
</dbReference>
<dbReference type="NCBIfam" id="TIGR03197">
    <property type="entry name" value="MnmC_Cterm"/>
    <property type="match status" value="1"/>
</dbReference>
<dbReference type="GO" id="GO:0004808">
    <property type="term" value="F:tRNA (5-methylaminomethyl-2-thiouridylate)(34)-methyltransferase activity"/>
    <property type="evidence" value="ECO:0007669"/>
    <property type="project" value="UniProtKB-EC"/>
</dbReference>
<comment type="subcellular location">
    <subcellularLocation>
        <location evidence="10">Cytoplasm</location>
    </subcellularLocation>
</comment>
<keyword evidence="8 10" id="KW-0560">Oxidoreductase</keyword>
<dbReference type="GO" id="GO:0005737">
    <property type="term" value="C:cytoplasm"/>
    <property type="evidence" value="ECO:0007669"/>
    <property type="project" value="UniProtKB-SubCell"/>
</dbReference>
<sequence length="616" mass="66335">MTRLLTHPTIDWKDDGTPVAREAGDVYFTAGDGLAETRAVFLKGCGLPEAWTGRDEFTIAETGFGTGLNFLALCELWQANRPHPDAWLHFVSFEGFPLTRDDAARALKTWPELKPYADRLLAAWPGPIRRVHHEVWQDLGITLTLHLGDIHDTLPQSEFQADAWFLDGFSPAKNEDMWAAELYGRIAARSKPGAVIGTFTVAGAVRRGLADEGFNVAKAQGHGRKRERLEATLLKPSTSAQDVYGLRGSASTAKRIAILGAGIAGASAAHALSVRGANVTVFDPAGIASGASGNPLALLMPRLDAGDTVQARLLIDAYLAARQTYSSMDGAHETSVRQMPKDTAELSRFAKLLADPPLPLEDLEAISGGGLLHKRAMILEPQKIVASLLEGVRVQIGTVNIDLRNRTVNGETFDAIIMANAMSAIQQFDWLKLEGRLGQVEFVTGATRVEADALASGHYALALNDERLWGATFEKIPQDADATTSDTAREDNAEALKKLSPWWRRDAKDHQVTSRAAIRATTADRLPLIGAVPNLEAMLEAFSGLRTGRAAETDAPLLPGIFLVNGFGARGFTWGPWAGRILAAMCLGGPVAAEVSALEAISPSRLILRALKRGEI</sequence>
<dbReference type="GO" id="GO:0032259">
    <property type="term" value="P:methylation"/>
    <property type="evidence" value="ECO:0007669"/>
    <property type="project" value="UniProtKB-KW"/>
</dbReference>
<dbReference type="GO" id="GO:0016645">
    <property type="term" value="F:oxidoreductase activity, acting on the CH-NH group of donors"/>
    <property type="evidence" value="ECO:0007669"/>
    <property type="project" value="InterPro"/>
</dbReference>
<keyword evidence="5 10" id="KW-0949">S-adenosyl-L-methionine</keyword>
<keyword evidence="3 10" id="KW-0285">Flavoprotein</keyword>
<dbReference type="GO" id="GO:0050660">
    <property type="term" value="F:flavin adenine dinucleotide binding"/>
    <property type="evidence" value="ECO:0007669"/>
    <property type="project" value="UniProtKB-UniRule"/>
</dbReference>
<dbReference type="GO" id="GO:0002097">
    <property type="term" value="P:tRNA wobble base modification"/>
    <property type="evidence" value="ECO:0007669"/>
    <property type="project" value="UniProtKB-UniRule"/>
</dbReference>
<feature type="domain" description="MnmC-like methyltransferase" evidence="12">
    <location>
        <begin position="111"/>
        <end position="232"/>
    </location>
</feature>
<keyword evidence="9 10" id="KW-0511">Multifunctional enzyme</keyword>
<dbReference type="Gene3D" id="3.40.50.150">
    <property type="entry name" value="Vaccinia Virus protein VP39"/>
    <property type="match status" value="1"/>
</dbReference>
<evidence type="ECO:0000256" key="10">
    <source>
        <dbReference type="HAMAP-Rule" id="MF_01102"/>
    </source>
</evidence>
<proteinExistence type="inferred from homology"/>
<dbReference type="EC" id="2.1.1.61" evidence="10"/>
<dbReference type="EMBL" id="AWFH01000056">
    <property type="protein sequence ID" value="KCZ58527.1"/>
    <property type="molecule type" value="Genomic_DNA"/>
</dbReference>
<evidence type="ECO:0000256" key="5">
    <source>
        <dbReference type="ARBA" id="ARBA00022691"/>
    </source>
</evidence>
<keyword evidence="1 10" id="KW-0963">Cytoplasm</keyword>
<evidence type="ECO:0000259" key="11">
    <source>
        <dbReference type="Pfam" id="PF01266"/>
    </source>
</evidence>
<dbReference type="InterPro" id="IPR017610">
    <property type="entry name" value="tRNA_S-uridine_synth_MnmC_C"/>
</dbReference>
<dbReference type="PANTHER" id="PTHR13847:SF283">
    <property type="entry name" value="TRNA 5-METHYLAMINOMETHYL-2-THIOURIDINE BIOSYNTHESIS BIFUNCTIONAL PROTEIN MNMC"/>
    <property type="match status" value="1"/>
</dbReference>
<evidence type="ECO:0000256" key="8">
    <source>
        <dbReference type="ARBA" id="ARBA00023002"/>
    </source>
</evidence>
<organism evidence="13 14">
    <name type="scientific">Hyphomonas atlantica</name>
    <dbReference type="NCBI Taxonomy" id="1280948"/>
    <lineage>
        <taxon>Bacteria</taxon>
        <taxon>Pseudomonadati</taxon>
        <taxon>Pseudomonadota</taxon>
        <taxon>Alphaproteobacteria</taxon>
        <taxon>Hyphomonadales</taxon>
        <taxon>Hyphomonadaceae</taxon>
        <taxon>Hyphomonas</taxon>
    </lineage>
</organism>
<comment type="caution">
    <text evidence="13">The sequence shown here is derived from an EMBL/GenBank/DDBJ whole genome shotgun (WGS) entry which is preliminary data.</text>
</comment>
<feature type="region of interest" description="FAD-dependent cmnm(5)s(2)U34 oxidoreductase" evidence="10">
    <location>
        <begin position="259"/>
        <end position="616"/>
    </location>
</feature>
<feature type="region of interest" description="tRNA (mnm(5)s(2)U34)-methyltransferase" evidence="10">
    <location>
        <begin position="1"/>
        <end position="234"/>
    </location>
</feature>
<comment type="similarity">
    <text evidence="10">In the C-terminal section; belongs to the DAO family.</text>
</comment>
<dbReference type="InterPro" id="IPR006076">
    <property type="entry name" value="FAD-dep_OxRdtase"/>
</dbReference>
<keyword evidence="7 10" id="KW-0274">FAD</keyword>
<dbReference type="eggNOG" id="COG4121">
    <property type="taxonomic scope" value="Bacteria"/>
</dbReference>
<evidence type="ECO:0000256" key="9">
    <source>
        <dbReference type="ARBA" id="ARBA00023268"/>
    </source>
</evidence>
<dbReference type="STRING" id="1280948.HY36_09115"/>
<dbReference type="PATRIC" id="fig|1280948.3.peg.2941"/>
<dbReference type="Gene3D" id="3.50.50.60">
    <property type="entry name" value="FAD/NAD(P)-binding domain"/>
    <property type="match status" value="1"/>
</dbReference>
<dbReference type="PANTHER" id="PTHR13847">
    <property type="entry name" value="SARCOSINE DEHYDROGENASE-RELATED"/>
    <property type="match status" value="1"/>
</dbReference>
<keyword evidence="14" id="KW-1185">Reference proteome</keyword>
<dbReference type="AlphaFoldDB" id="A0A059DYA2"/>
<evidence type="ECO:0000256" key="4">
    <source>
        <dbReference type="ARBA" id="ARBA00022679"/>
    </source>
</evidence>
<dbReference type="InterPro" id="IPR023032">
    <property type="entry name" value="tRNA_MAMT_biosynth_bifunc_MnmC"/>
</dbReference>
<dbReference type="SUPFAM" id="SSF51971">
    <property type="entry name" value="Nucleotide-binding domain"/>
    <property type="match status" value="1"/>
</dbReference>
<dbReference type="NCBIfam" id="NF033855">
    <property type="entry name" value="tRNA_MNMC2"/>
    <property type="match status" value="1"/>
</dbReference>
<gene>
    <name evidence="10" type="primary">mnmC</name>
    <name evidence="13" type="ORF">HY36_09115</name>
</gene>
<dbReference type="InterPro" id="IPR047785">
    <property type="entry name" value="tRNA_MNMC2"/>
</dbReference>
<dbReference type="InterPro" id="IPR029063">
    <property type="entry name" value="SAM-dependent_MTases_sf"/>
</dbReference>
<dbReference type="Pfam" id="PF01266">
    <property type="entry name" value="DAO"/>
    <property type="match status" value="1"/>
</dbReference>
<dbReference type="OrthoDB" id="9786494at2"/>
<keyword evidence="4 10" id="KW-0808">Transferase</keyword>
<comment type="function">
    <text evidence="10">Catalyzes the last two steps in the biosynthesis of 5-methylaminomethyl-2-thiouridine (mnm(5)s(2)U) at the wobble position (U34) in tRNA. Catalyzes the FAD-dependent demodification of cmnm(5)s(2)U34 to nm(5)s(2)U34, followed by the transfer of a methyl group from S-adenosyl-L-methionine to nm(5)s(2)U34, to form mnm(5)s(2)U34.</text>
</comment>
<dbReference type="Proteomes" id="UP000024547">
    <property type="component" value="Unassembled WGS sequence"/>
</dbReference>
<evidence type="ECO:0000256" key="3">
    <source>
        <dbReference type="ARBA" id="ARBA00022630"/>
    </source>
</evidence>
<evidence type="ECO:0000256" key="6">
    <source>
        <dbReference type="ARBA" id="ARBA00022694"/>
    </source>
</evidence>
<name>A0A059DYA2_9PROT</name>
<dbReference type="Pfam" id="PF05430">
    <property type="entry name" value="Methyltransf_30"/>
    <property type="match status" value="1"/>
</dbReference>
<comment type="similarity">
    <text evidence="10">In the N-terminal section; belongs to the methyltransferase superfamily. tRNA (mnm(5)s(2)U34)-methyltransferase family.</text>
</comment>
<keyword evidence="2 10" id="KW-0489">Methyltransferase</keyword>
<keyword evidence="6 10" id="KW-0819">tRNA processing</keyword>
<dbReference type="HAMAP" id="MF_01102">
    <property type="entry name" value="MnmC"/>
    <property type="match status" value="1"/>
</dbReference>
<comment type="cofactor">
    <cofactor evidence="10">
        <name>FAD</name>
        <dbReference type="ChEBI" id="CHEBI:57692"/>
    </cofactor>
</comment>
<evidence type="ECO:0000256" key="2">
    <source>
        <dbReference type="ARBA" id="ARBA00022603"/>
    </source>
</evidence>
<dbReference type="eggNOG" id="COG0665">
    <property type="taxonomic scope" value="Bacteria"/>
</dbReference>
<dbReference type="InterPro" id="IPR036188">
    <property type="entry name" value="FAD/NAD-bd_sf"/>
</dbReference>
<evidence type="ECO:0000256" key="7">
    <source>
        <dbReference type="ARBA" id="ARBA00022827"/>
    </source>
</evidence>
<evidence type="ECO:0000259" key="12">
    <source>
        <dbReference type="Pfam" id="PF05430"/>
    </source>
</evidence>
<evidence type="ECO:0000256" key="1">
    <source>
        <dbReference type="ARBA" id="ARBA00022490"/>
    </source>
</evidence>
<dbReference type="EC" id="1.5.-.-" evidence="10"/>
<reference evidence="13 14" key="1">
    <citation type="journal article" date="2014" name="Antonie Van Leeuwenhoek">
        <title>Hyphomonas beringensis sp. nov. and Hyphomonas chukchiensis sp. nov., isolated from surface seawater of the Bering Sea and Chukchi Sea.</title>
        <authorList>
            <person name="Li C."/>
            <person name="Lai Q."/>
            <person name="Li G."/>
            <person name="Dong C."/>
            <person name="Wang J."/>
            <person name="Liao Y."/>
            <person name="Shao Z."/>
        </authorList>
    </citation>
    <scope>NUCLEOTIDE SEQUENCE [LARGE SCALE GENOMIC DNA]</scope>
    <source>
        <strain evidence="13 14">22II1-22F38</strain>
    </source>
</reference>
<feature type="domain" description="FAD dependent oxidoreductase" evidence="11">
    <location>
        <begin position="255"/>
        <end position="585"/>
    </location>
</feature>
<comment type="catalytic activity">
    <reaction evidence="10">
        <text>5-aminomethyl-2-thiouridine(34) in tRNA + S-adenosyl-L-methionine = 5-methylaminomethyl-2-thiouridine(34) in tRNA + S-adenosyl-L-homocysteine + H(+)</text>
        <dbReference type="Rhea" id="RHEA:19569"/>
        <dbReference type="Rhea" id="RHEA-COMP:10195"/>
        <dbReference type="Rhea" id="RHEA-COMP:10197"/>
        <dbReference type="ChEBI" id="CHEBI:15378"/>
        <dbReference type="ChEBI" id="CHEBI:57856"/>
        <dbReference type="ChEBI" id="CHEBI:59789"/>
        <dbReference type="ChEBI" id="CHEBI:74454"/>
        <dbReference type="ChEBI" id="CHEBI:74455"/>
        <dbReference type="EC" id="2.1.1.61"/>
    </reaction>
</comment>
<protein>
    <recommendedName>
        <fullName evidence="10">tRNA 5-methylaminomethyl-2-thiouridine biosynthesis bifunctional protein MnmC</fullName>
        <shortName evidence="10">tRNA mnm(5)s(2)U biosynthesis bifunctional protein</shortName>
    </recommendedName>
    <domain>
        <recommendedName>
            <fullName evidence="10">tRNA (mnm(5)s(2)U34)-methyltransferase</fullName>
            <ecNumber evidence="10">2.1.1.61</ecNumber>
        </recommendedName>
    </domain>
    <domain>
        <recommendedName>
            <fullName evidence="10">FAD-dependent cmnm(5)s(2)U34 oxidoreductase</fullName>
            <ecNumber evidence="10">1.5.-.-</ecNumber>
        </recommendedName>
    </domain>
</protein>
<dbReference type="InterPro" id="IPR008471">
    <property type="entry name" value="MnmC-like_methylTransf"/>
</dbReference>
<dbReference type="RefSeq" id="WP_035554319.1">
    <property type="nucleotide sequence ID" value="NZ_AWFH01000056.1"/>
</dbReference>
<evidence type="ECO:0000313" key="14">
    <source>
        <dbReference type="Proteomes" id="UP000024547"/>
    </source>
</evidence>
<accession>A0A059DYA2</accession>